<evidence type="ECO:0000313" key="2">
    <source>
        <dbReference type="EMBL" id="CAG8950189.1"/>
    </source>
</evidence>
<sequence>MVMVLWCGRFNKAKQGRGAQVGAGAWVQASTAIVSRVLGESEMEVVQKETLEKMAAARRPVKKSSKGNGRREVQRGQSAYGESGWGETETQTHRLERAERARVQVEQVRGAEFLPHAGRLRCPSSSPGAPAVKQQLSCSAKTRTPPQPGPGLRVGAESSSDMCRGCMNLQYQITCLSLSCASVAVRRLR</sequence>
<proteinExistence type="predicted"/>
<keyword evidence="3" id="KW-1185">Reference proteome</keyword>
<reference evidence="2" key="1">
    <citation type="submission" date="2021-07" db="EMBL/GenBank/DDBJ databases">
        <authorList>
            <person name="Durling M."/>
        </authorList>
    </citation>
    <scope>NUCLEOTIDE SEQUENCE</scope>
</reference>
<dbReference type="Proteomes" id="UP000696280">
    <property type="component" value="Unassembled WGS sequence"/>
</dbReference>
<evidence type="ECO:0000256" key="1">
    <source>
        <dbReference type="SAM" id="MobiDB-lite"/>
    </source>
</evidence>
<feature type="region of interest" description="Disordered" evidence="1">
    <location>
        <begin position="117"/>
        <end position="157"/>
    </location>
</feature>
<accession>A0A9N9KM04</accession>
<protein>
    <submittedName>
        <fullName evidence="2">Uncharacterized protein</fullName>
    </submittedName>
</protein>
<dbReference type="EMBL" id="CAJVRL010000035">
    <property type="protein sequence ID" value="CAG8950189.1"/>
    <property type="molecule type" value="Genomic_DNA"/>
</dbReference>
<dbReference type="AlphaFoldDB" id="A0A9N9KM04"/>
<comment type="caution">
    <text evidence="2">The sequence shown here is derived from an EMBL/GenBank/DDBJ whole genome shotgun (WGS) entry which is preliminary data.</text>
</comment>
<name>A0A9N9KM04_9HELO</name>
<organism evidence="2 3">
    <name type="scientific">Hymenoscyphus fraxineus</name>
    <dbReference type="NCBI Taxonomy" id="746836"/>
    <lineage>
        <taxon>Eukaryota</taxon>
        <taxon>Fungi</taxon>
        <taxon>Dikarya</taxon>
        <taxon>Ascomycota</taxon>
        <taxon>Pezizomycotina</taxon>
        <taxon>Leotiomycetes</taxon>
        <taxon>Helotiales</taxon>
        <taxon>Helotiaceae</taxon>
        <taxon>Hymenoscyphus</taxon>
    </lineage>
</organism>
<feature type="region of interest" description="Disordered" evidence="1">
    <location>
        <begin position="55"/>
        <end position="99"/>
    </location>
</feature>
<feature type="compositionally biased region" description="Polar residues" evidence="1">
    <location>
        <begin position="134"/>
        <end position="144"/>
    </location>
</feature>
<gene>
    <name evidence="2" type="ORF">HYFRA_00008426</name>
</gene>
<feature type="compositionally biased region" description="Basic and acidic residues" evidence="1">
    <location>
        <begin position="90"/>
        <end position="99"/>
    </location>
</feature>
<evidence type="ECO:0000313" key="3">
    <source>
        <dbReference type="Proteomes" id="UP000696280"/>
    </source>
</evidence>